<dbReference type="Gene3D" id="3.40.50.850">
    <property type="entry name" value="Isochorismatase-like"/>
    <property type="match status" value="1"/>
</dbReference>
<dbReference type="PANTHER" id="PTHR43540:SF6">
    <property type="entry name" value="ISOCHORISMATASE-LIKE DOMAIN-CONTAINING PROTEIN"/>
    <property type="match status" value="1"/>
</dbReference>
<dbReference type="SUPFAM" id="SSF52499">
    <property type="entry name" value="Isochorismatase-like hydrolases"/>
    <property type="match status" value="1"/>
</dbReference>
<comment type="caution">
    <text evidence="5">The sequence shown here is derived from an EMBL/GenBank/DDBJ whole genome shotgun (WGS) entry which is preliminary data.</text>
</comment>
<keyword evidence="6" id="KW-1185">Reference proteome</keyword>
<comment type="similarity">
    <text evidence="1">Belongs to the isochorismatase family.</text>
</comment>
<dbReference type="PANTHER" id="PTHR43540">
    <property type="entry name" value="PEROXYUREIDOACRYLATE/UREIDOACRYLATE AMIDOHYDROLASE-RELATED"/>
    <property type="match status" value="1"/>
</dbReference>
<dbReference type="Pfam" id="PF00857">
    <property type="entry name" value="Isochorismatase"/>
    <property type="match status" value="1"/>
</dbReference>
<dbReference type="AlphaFoldDB" id="A0A8H4RCF7"/>
<evidence type="ECO:0000256" key="3">
    <source>
        <dbReference type="SAM" id="MobiDB-lite"/>
    </source>
</evidence>
<evidence type="ECO:0000313" key="5">
    <source>
        <dbReference type="EMBL" id="KAF4626046.1"/>
    </source>
</evidence>
<evidence type="ECO:0000256" key="2">
    <source>
        <dbReference type="ARBA" id="ARBA00022801"/>
    </source>
</evidence>
<dbReference type="InterPro" id="IPR000868">
    <property type="entry name" value="Isochorismatase-like_dom"/>
</dbReference>
<dbReference type="CDD" id="cd00431">
    <property type="entry name" value="cysteine_hydrolases"/>
    <property type="match status" value="1"/>
</dbReference>
<accession>A0A8H4RCF7</accession>
<dbReference type="Proteomes" id="UP000566819">
    <property type="component" value="Unassembled WGS sequence"/>
</dbReference>
<evidence type="ECO:0000256" key="1">
    <source>
        <dbReference type="ARBA" id="ARBA00006336"/>
    </source>
</evidence>
<feature type="region of interest" description="Disordered" evidence="3">
    <location>
        <begin position="91"/>
        <end position="117"/>
    </location>
</feature>
<sequence>MRAQVGEIVQEQVIRYSPNSDDDDDLLAIAEILSGIKPNDVSACANSNSHDDDGFLDIDELLPLNRRKHISDDESLGAESETDYSNLDVNLTAKSDSHSPHVTDSSKSEAHVQGGAFEQGSGTNLITSYKVMARLKSSPALLVIDMQNAFCHSSGSFSKIGLPISRQAAIVPAIKRLASLSHACDIPVFYTKMEFNPDFSDAGIMIDSMPELKNIKALVRGTWDAQILDDLQPNNKSVIISKTRHSAFFDTDLSEFLKERQINHIITTGVATNVCVESTVRDAWTHGLQALTVSDATATLSKEEQMASITNLQHFGGTITVQDLEEELQAWKRQSTSANNVVCS</sequence>
<evidence type="ECO:0000313" key="6">
    <source>
        <dbReference type="Proteomes" id="UP000566819"/>
    </source>
</evidence>
<proteinExistence type="inferred from homology"/>
<evidence type="ECO:0000259" key="4">
    <source>
        <dbReference type="Pfam" id="PF00857"/>
    </source>
</evidence>
<dbReference type="OrthoDB" id="167809at2759"/>
<feature type="domain" description="Isochorismatase-like" evidence="4">
    <location>
        <begin position="140"/>
        <end position="320"/>
    </location>
</feature>
<name>A0A8H4RCF7_9HELO</name>
<dbReference type="GO" id="GO:0016787">
    <property type="term" value="F:hydrolase activity"/>
    <property type="evidence" value="ECO:0007669"/>
    <property type="project" value="UniProtKB-KW"/>
</dbReference>
<gene>
    <name evidence="5" type="ORF">G7Y89_g12117</name>
</gene>
<organism evidence="5 6">
    <name type="scientific">Cudoniella acicularis</name>
    <dbReference type="NCBI Taxonomy" id="354080"/>
    <lineage>
        <taxon>Eukaryota</taxon>
        <taxon>Fungi</taxon>
        <taxon>Dikarya</taxon>
        <taxon>Ascomycota</taxon>
        <taxon>Pezizomycotina</taxon>
        <taxon>Leotiomycetes</taxon>
        <taxon>Helotiales</taxon>
        <taxon>Tricladiaceae</taxon>
        <taxon>Cudoniella</taxon>
    </lineage>
</organism>
<dbReference type="InterPro" id="IPR050272">
    <property type="entry name" value="Isochorismatase-like_hydrls"/>
</dbReference>
<keyword evidence="2" id="KW-0378">Hydrolase</keyword>
<protein>
    <recommendedName>
        <fullName evidence="4">Isochorismatase-like domain-containing protein</fullName>
    </recommendedName>
</protein>
<reference evidence="5 6" key="1">
    <citation type="submission" date="2020-03" db="EMBL/GenBank/DDBJ databases">
        <title>Draft Genome Sequence of Cudoniella acicularis.</title>
        <authorList>
            <person name="Buettner E."/>
            <person name="Kellner H."/>
        </authorList>
    </citation>
    <scope>NUCLEOTIDE SEQUENCE [LARGE SCALE GENOMIC DNA]</scope>
    <source>
        <strain evidence="5 6">DSM 108380</strain>
    </source>
</reference>
<dbReference type="EMBL" id="JAAMPI010001238">
    <property type="protein sequence ID" value="KAF4626046.1"/>
    <property type="molecule type" value="Genomic_DNA"/>
</dbReference>
<feature type="compositionally biased region" description="Basic and acidic residues" evidence="3">
    <location>
        <begin position="95"/>
        <end position="110"/>
    </location>
</feature>
<dbReference type="InterPro" id="IPR036380">
    <property type="entry name" value="Isochorismatase-like_sf"/>
</dbReference>